<evidence type="ECO:0000256" key="1">
    <source>
        <dbReference type="ARBA" id="ARBA00022741"/>
    </source>
</evidence>
<dbReference type="GO" id="GO:0005524">
    <property type="term" value="F:ATP binding"/>
    <property type="evidence" value="ECO:0007669"/>
    <property type="project" value="UniProtKB-KW"/>
</dbReference>
<organism evidence="7 8">
    <name type="scientific">Chironomus riparius</name>
    <dbReference type="NCBI Taxonomy" id="315576"/>
    <lineage>
        <taxon>Eukaryota</taxon>
        <taxon>Metazoa</taxon>
        <taxon>Ecdysozoa</taxon>
        <taxon>Arthropoda</taxon>
        <taxon>Hexapoda</taxon>
        <taxon>Insecta</taxon>
        <taxon>Pterygota</taxon>
        <taxon>Neoptera</taxon>
        <taxon>Endopterygota</taxon>
        <taxon>Diptera</taxon>
        <taxon>Nematocera</taxon>
        <taxon>Chironomoidea</taxon>
        <taxon>Chironomidae</taxon>
        <taxon>Chironominae</taxon>
        <taxon>Chironomus</taxon>
    </lineage>
</organism>
<evidence type="ECO:0000259" key="6">
    <source>
        <dbReference type="PROSITE" id="PS51194"/>
    </source>
</evidence>
<evidence type="ECO:0000256" key="2">
    <source>
        <dbReference type="ARBA" id="ARBA00022840"/>
    </source>
</evidence>
<keyword evidence="2" id="KW-0067">ATP-binding</keyword>
<dbReference type="InterPro" id="IPR001650">
    <property type="entry name" value="Helicase_C-like"/>
</dbReference>
<protein>
    <submittedName>
        <fullName evidence="7">Uncharacterized protein</fullName>
    </submittedName>
</protein>
<dbReference type="Pfam" id="PF00271">
    <property type="entry name" value="Helicase_C"/>
    <property type="match status" value="1"/>
</dbReference>
<dbReference type="Pfam" id="PF00270">
    <property type="entry name" value="DEAD"/>
    <property type="match status" value="1"/>
</dbReference>
<dbReference type="InterPro" id="IPR027417">
    <property type="entry name" value="P-loop_NTPase"/>
</dbReference>
<name>A0A9N9WNJ6_9DIPT</name>
<feature type="compositionally biased region" description="Low complexity" evidence="3">
    <location>
        <begin position="1184"/>
        <end position="1202"/>
    </location>
</feature>
<accession>A0A9N9WNJ6</accession>
<dbReference type="EMBL" id="OU895877">
    <property type="protein sequence ID" value="CAG9800211.1"/>
    <property type="molecule type" value="Genomic_DNA"/>
</dbReference>
<feature type="domain" description="Helicase ATP-binding" evidence="5">
    <location>
        <begin position="169"/>
        <end position="337"/>
    </location>
</feature>
<dbReference type="Pfam" id="PF01424">
    <property type="entry name" value="R3H"/>
    <property type="match status" value="1"/>
</dbReference>
<dbReference type="PROSITE" id="PS51194">
    <property type="entry name" value="HELICASE_CTER"/>
    <property type="match status" value="1"/>
</dbReference>
<reference evidence="7" key="1">
    <citation type="submission" date="2022-01" db="EMBL/GenBank/DDBJ databases">
        <authorList>
            <person name="King R."/>
        </authorList>
    </citation>
    <scope>NUCLEOTIDE SEQUENCE</scope>
</reference>
<dbReference type="Gene3D" id="1.20.120.1080">
    <property type="match status" value="1"/>
</dbReference>
<keyword evidence="8" id="KW-1185">Reference proteome</keyword>
<dbReference type="SUPFAM" id="SSF48403">
    <property type="entry name" value="Ankyrin repeat"/>
    <property type="match status" value="1"/>
</dbReference>
<dbReference type="Proteomes" id="UP001153620">
    <property type="component" value="Chromosome 1"/>
</dbReference>
<dbReference type="InterPro" id="IPR001374">
    <property type="entry name" value="R3H_dom"/>
</dbReference>
<dbReference type="PANTHER" id="PTHR18934:SF213">
    <property type="entry name" value="3'-5' RNA HELICASE YTHDC2"/>
    <property type="match status" value="1"/>
</dbReference>
<dbReference type="CDD" id="cd17917">
    <property type="entry name" value="DEXHc_RHA-like"/>
    <property type="match status" value="1"/>
</dbReference>
<evidence type="ECO:0000256" key="3">
    <source>
        <dbReference type="SAM" id="MobiDB-lite"/>
    </source>
</evidence>
<feature type="region of interest" description="Disordered" evidence="3">
    <location>
        <begin position="1111"/>
        <end position="1205"/>
    </location>
</feature>
<feature type="domain" description="R3H" evidence="4">
    <location>
        <begin position="19"/>
        <end position="82"/>
    </location>
</feature>
<dbReference type="InterPro" id="IPR036867">
    <property type="entry name" value="R3H_dom_sf"/>
</dbReference>
<dbReference type="SMART" id="SM00393">
    <property type="entry name" value="R3H"/>
    <property type="match status" value="1"/>
</dbReference>
<dbReference type="InterPro" id="IPR007502">
    <property type="entry name" value="Helicase-assoc_dom"/>
</dbReference>
<keyword evidence="1" id="KW-0547">Nucleotide-binding</keyword>
<dbReference type="Pfam" id="PF21010">
    <property type="entry name" value="HA2_C"/>
    <property type="match status" value="1"/>
</dbReference>
<feature type="compositionally biased region" description="Polar residues" evidence="3">
    <location>
        <begin position="1111"/>
        <end position="1133"/>
    </location>
</feature>
<dbReference type="GO" id="GO:0003723">
    <property type="term" value="F:RNA binding"/>
    <property type="evidence" value="ECO:0007669"/>
    <property type="project" value="TreeGrafter"/>
</dbReference>
<dbReference type="Gene3D" id="3.40.50.300">
    <property type="entry name" value="P-loop containing nucleotide triphosphate hydrolases"/>
    <property type="match status" value="2"/>
</dbReference>
<evidence type="ECO:0000313" key="7">
    <source>
        <dbReference type="EMBL" id="CAG9800211.1"/>
    </source>
</evidence>
<dbReference type="SUPFAM" id="SSF82708">
    <property type="entry name" value="R3H domain"/>
    <property type="match status" value="1"/>
</dbReference>
<feature type="region of interest" description="Disordered" evidence="3">
    <location>
        <begin position="1007"/>
        <end position="1026"/>
    </location>
</feature>
<reference evidence="7" key="2">
    <citation type="submission" date="2022-10" db="EMBL/GenBank/DDBJ databases">
        <authorList>
            <consortium name="ENA_rothamsted_submissions"/>
            <consortium name="culmorum"/>
            <person name="King R."/>
        </authorList>
    </citation>
    <scope>NUCLEOTIDE SEQUENCE</scope>
</reference>
<evidence type="ECO:0000313" key="8">
    <source>
        <dbReference type="Proteomes" id="UP001153620"/>
    </source>
</evidence>
<dbReference type="InterPro" id="IPR036770">
    <property type="entry name" value="Ankyrin_rpt-contain_sf"/>
</dbReference>
<feature type="domain" description="Helicase C-terminal" evidence="6">
    <location>
        <begin position="553"/>
        <end position="721"/>
    </location>
</feature>
<dbReference type="SMART" id="SM00847">
    <property type="entry name" value="HA2"/>
    <property type="match status" value="1"/>
</dbReference>
<dbReference type="PROSITE" id="PS51192">
    <property type="entry name" value="HELICASE_ATP_BIND_1"/>
    <property type="match status" value="1"/>
</dbReference>
<dbReference type="CDD" id="cd18791">
    <property type="entry name" value="SF2_C_RHA"/>
    <property type="match status" value="1"/>
</dbReference>
<dbReference type="InterPro" id="IPR011545">
    <property type="entry name" value="DEAD/DEAH_box_helicase_dom"/>
</dbReference>
<gene>
    <name evidence="7" type="ORF">CHIRRI_LOCUS3161</name>
</gene>
<evidence type="ECO:0000259" key="5">
    <source>
        <dbReference type="PROSITE" id="PS51192"/>
    </source>
</evidence>
<sequence length="1339" mass="154484">MAHMRRSKKKDMDSVLIDAEFRIKAEKMIEKFFHSNETVFQFPSILTNVERAFVHNLAPKYSLKTKSHGFGSERKLSLFKLVEDENFVHKSANMALRPEVKTLINDYLNTYQMPSEVASPVEAKVDINNFQPFALTCSPIIPPKLNQPDSRILQIRKNLSIHEYKDRIMQTIDKNRIILIQGSTGSGKTTQIPQYIMETASYRNEPCRILCTQPRRISAIASAERVCYERGVTLGTSIGYQIRLDSQISANTNCIFLTPGVFLRYLMGKMPERLFKNVTHILIDEAHERAKENDFLLTSIKEHFHANPNMKLIIMSATMDTAVFHNYFGKSEEISILTKQFNVEEYYLEDVLKMVNFTNPKVQELNEKYRSGQLIQASTSAFINESMNENADLDADSFDDDLKAYIDELLNNMGTHDNPENYFDEFLYLVMNEGVPVNYRHSQTNMTALMIAIGRQWVEMIEKLLKINADPKLKVDVCGYEMNCIDFAEKICGAESRILHVLKSIENGPKSNSLSNDEVYNKALLNIYQDSVLKTKQNNFVVEETIDHILIVQLVQKIHISTEKNGAILIFLPGFDDILQLSRLINETITHDFTLFMLHSSMKTDDQKNVFKPTAQGRRKIILSTNIAESSITIDDVVYVIDVGREKQKSYDCISHSSSLRVQWISKASANQRRGRAGRLRDGIVYRIYSRDRFTSMLDVTIPELLRTSLTEVCLQSKLLVEDNKKIEEFLQSCIAAPSIANVRQSIKYLQKMGALNKEENLTHLGSHLVGMPLEAKYGKMIIYAIIFKCVNPILSLTSILTMGDQVFVLPINPADRYKCEKWKRSVAYDSYSDHFLMIKIFNHFLHLKNTRQNEKRFCEEHFISSYHVEQVRGIRNQILNYLHSSGLLKDNSHDMNKNSNNWPLIKSVVAAGLYPFIARVERKKGQMYTEIDNKLTFHMSSIMYVKKEGFRQTIKNIPYDWTVFEEKNRVGRVSMLKCNTLLSNLPMCLMAGLDLKEDKKEIVENDDDDWEDDDDDSDDEPNNFDDFSTLKVDNFLKFFISQRDSSSVLAFRQRLNHLITRFLSEKHFKHSRVENDLVDVVANILANEDSRTASMDLNIIENIEIPSSFNAQNRNQNNRGYDNRKSNSSRSGNYQRNQQQNWQQGHSQNSMQSNPQPERNQSYNDQQNSRPYAREDKRGGFTPNDRNQPSNSRSNQNQSWNMKRNNTSQRLKYFILKMNNQKLLGNMTANTVINIDDLKLKVWQFHKIRSLTQSGNLIHLILYSTSTKHFLGYGTVSKVDENRPLMFHFRCSHYLPLGGLGSTKFAQDIAHPLSQQSFQFHELDSTAGSSLIHFFESD</sequence>
<dbReference type="GO" id="GO:0004386">
    <property type="term" value="F:helicase activity"/>
    <property type="evidence" value="ECO:0007669"/>
    <property type="project" value="TreeGrafter"/>
</dbReference>
<dbReference type="SUPFAM" id="SSF52540">
    <property type="entry name" value="P-loop containing nucleoside triphosphate hydrolases"/>
    <property type="match status" value="1"/>
</dbReference>
<dbReference type="SMART" id="SM00487">
    <property type="entry name" value="DEXDc"/>
    <property type="match status" value="1"/>
</dbReference>
<evidence type="ECO:0000259" key="4">
    <source>
        <dbReference type="PROSITE" id="PS51061"/>
    </source>
</evidence>
<feature type="compositionally biased region" description="Low complexity" evidence="3">
    <location>
        <begin position="1134"/>
        <end position="1150"/>
    </location>
</feature>
<dbReference type="PANTHER" id="PTHR18934">
    <property type="entry name" value="ATP-DEPENDENT RNA HELICASE"/>
    <property type="match status" value="1"/>
</dbReference>
<feature type="compositionally biased region" description="Polar residues" evidence="3">
    <location>
        <begin position="1151"/>
        <end position="1171"/>
    </location>
</feature>
<feature type="compositionally biased region" description="Acidic residues" evidence="3">
    <location>
        <begin position="1007"/>
        <end position="1024"/>
    </location>
</feature>
<dbReference type="Gene3D" id="3.30.1370.50">
    <property type="entry name" value="R3H-like domain"/>
    <property type="match status" value="1"/>
</dbReference>
<dbReference type="InterPro" id="IPR014001">
    <property type="entry name" value="Helicase_ATP-bd"/>
</dbReference>
<proteinExistence type="predicted"/>
<dbReference type="PROSITE" id="PS51061">
    <property type="entry name" value="R3H"/>
    <property type="match status" value="1"/>
</dbReference>
<dbReference type="OrthoDB" id="6103986at2759"/>
<dbReference type="SMART" id="SM00490">
    <property type="entry name" value="HELICc"/>
    <property type="match status" value="1"/>
</dbReference>